<dbReference type="EMBL" id="MU001513">
    <property type="protein sequence ID" value="KAF2438162.1"/>
    <property type="molecule type" value="Genomic_DNA"/>
</dbReference>
<sequence length="514" mass="58568">MPVTTRVAPVEVKRAPALSTYNPTSLFQHACPMLWNGHETSVIDSSFPTVMEIRATRHFGDREESANGFVGTILDAYRMHNHVVLRPEDVWLGILIQFSFYVNAHAERLREHFVDHKGKRKLEVTQPSMNLPAFLSQMTGLLHDNIKDPNLRDWVLPNFTTTTDTDKLSASITMMGTLQKYFVYSLDIACGIPSVTLLGKESDWREILNRLDYLSTFAEHHPELAMWKSALTAIVSKMVETFKAPDSPDVVRFWQRAVHASRDGYSGDKLISGWILAFTFWDTDGALLAGRKPDQGWARMIAENGNDWWFEEQRFLRLEWKNVPAALVHVPIHVNDRGDKYMAKAVAGSVGYTVRDSEAVFQSTRQRSRRNSELSGDTLAAKPCDGSVRKEGLFRSLTQKLPCFKPSARKEEQKNDHPILEYKTPVRQDPEPELYSSGAPQYSDLSELDKPWAYEQGGKSDTLQPVTGWWVIRTSEGEYGRDPDVPDVQFDKYAPDYDKDLAENGRPLRQREEL</sequence>
<feature type="region of interest" description="Disordered" evidence="1">
    <location>
        <begin position="405"/>
        <end position="442"/>
    </location>
</feature>
<evidence type="ECO:0000256" key="1">
    <source>
        <dbReference type="SAM" id="MobiDB-lite"/>
    </source>
</evidence>
<dbReference type="PANTHER" id="PTHR31252">
    <property type="entry name" value="DUF4419 DOMAIN-CONTAINING PROTEIN"/>
    <property type="match status" value="1"/>
</dbReference>
<dbReference type="PANTHER" id="PTHR31252:SF11">
    <property type="entry name" value="DUF4419 DOMAIN-CONTAINING PROTEIN"/>
    <property type="match status" value="1"/>
</dbReference>
<evidence type="ECO:0000313" key="2">
    <source>
        <dbReference type="EMBL" id="KAF2438162.1"/>
    </source>
</evidence>
<proteinExistence type="predicted"/>
<feature type="compositionally biased region" description="Basic and acidic residues" evidence="1">
    <location>
        <begin position="408"/>
        <end position="430"/>
    </location>
</feature>
<feature type="region of interest" description="Disordered" evidence="1">
    <location>
        <begin position="363"/>
        <end position="382"/>
    </location>
</feature>
<organism evidence="2 3">
    <name type="scientific">Karstenula rhodostoma CBS 690.94</name>
    <dbReference type="NCBI Taxonomy" id="1392251"/>
    <lineage>
        <taxon>Eukaryota</taxon>
        <taxon>Fungi</taxon>
        <taxon>Dikarya</taxon>
        <taxon>Ascomycota</taxon>
        <taxon>Pezizomycotina</taxon>
        <taxon>Dothideomycetes</taxon>
        <taxon>Pleosporomycetidae</taxon>
        <taxon>Pleosporales</taxon>
        <taxon>Massarineae</taxon>
        <taxon>Didymosphaeriaceae</taxon>
        <taxon>Karstenula</taxon>
    </lineage>
</organism>
<reference evidence="2" key="1">
    <citation type="journal article" date="2020" name="Stud. Mycol.">
        <title>101 Dothideomycetes genomes: a test case for predicting lifestyles and emergence of pathogens.</title>
        <authorList>
            <person name="Haridas S."/>
            <person name="Albert R."/>
            <person name="Binder M."/>
            <person name="Bloem J."/>
            <person name="Labutti K."/>
            <person name="Salamov A."/>
            <person name="Andreopoulos B."/>
            <person name="Baker S."/>
            <person name="Barry K."/>
            <person name="Bills G."/>
            <person name="Bluhm B."/>
            <person name="Cannon C."/>
            <person name="Castanera R."/>
            <person name="Culley D."/>
            <person name="Daum C."/>
            <person name="Ezra D."/>
            <person name="Gonzalez J."/>
            <person name="Henrissat B."/>
            <person name="Kuo A."/>
            <person name="Liang C."/>
            <person name="Lipzen A."/>
            <person name="Lutzoni F."/>
            <person name="Magnuson J."/>
            <person name="Mondo S."/>
            <person name="Nolan M."/>
            <person name="Ohm R."/>
            <person name="Pangilinan J."/>
            <person name="Park H.-J."/>
            <person name="Ramirez L."/>
            <person name="Alfaro M."/>
            <person name="Sun H."/>
            <person name="Tritt A."/>
            <person name="Yoshinaga Y."/>
            <person name="Zwiers L.-H."/>
            <person name="Turgeon B."/>
            <person name="Goodwin S."/>
            <person name="Spatafora J."/>
            <person name="Crous P."/>
            <person name="Grigoriev I."/>
        </authorList>
    </citation>
    <scope>NUCLEOTIDE SEQUENCE</scope>
    <source>
        <strain evidence="2">CBS 690.94</strain>
    </source>
</reference>
<protein>
    <submittedName>
        <fullName evidence="2">Uncharacterized protein</fullName>
    </submittedName>
</protein>
<feature type="compositionally biased region" description="Basic and acidic residues" evidence="1">
    <location>
        <begin position="475"/>
        <end position="503"/>
    </location>
</feature>
<accession>A0A9P4P6J0</accession>
<dbReference type="Proteomes" id="UP000799764">
    <property type="component" value="Unassembled WGS sequence"/>
</dbReference>
<keyword evidence="3" id="KW-1185">Reference proteome</keyword>
<name>A0A9P4P6J0_9PLEO</name>
<dbReference type="AlphaFoldDB" id="A0A9P4P6J0"/>
<dbReference type="OrthoDB" id="9978173at2759"/>
<feature type="region of interest" description="Disordered" evidence="1">
    <location>
        <begin position="475"/>
        <end position="514"/>
    </location>
</feature>
<gene>
    <name evidence="2" type="ORF">P171DRAFT_437225</name>
</gene>
<evidence type="ECO:0000313" key="3">
    <source>
        <dbReference type="Proteomes" id="UP000799764"/>
    </source>
</evidence>
<dbReference type="Pfam" id="PF14388">
    <property type="entry name" value="DUF4419"/>
    <property type="match status" value="1"/>
</dbReference>
<comment type="caution">
    <text evidence="2">The sequence shown here is derived from an EMBL/GenBank/DDBJ whole genome shotgun (WGS) entry which is preliminary data.</text>
</comment>
<dbReference type="InterPro" id="IPR025533">
    <property type="entry name" value="DUF4419"/>
</dbReference>